<feature type="domain" description="Signal transduction histidine kinase subgroup 2 dimerisation and phosphoacceptor" evidence="2">
    <location>
        <begin position="442"/>
        <end position="469"/>
    </location>
</feature>
<proteinExistence type="predicted"/>
<dbReference type="InterPro" id="IPR011990">
    <property type="entry name" value="TPR-like_helical_dom_sf"/>
</dbReference>
<dbReference type="OrthoDB" id="9767435at2"/>
<evidence type="ECO:0000259" key="2">
    <source>
        <dbReference type="Pfam" id="PF07568"/>
    </source>
</evidence>
<dbReference type="RefSeq" id="WP_111351386.1">
    <property type="nucleotide sequence ID" value="NZ_QLII01000004.1"/>
</dbReference>
<evidence type="ECO:0000313" key="4">
    <source>
        <dbReference type="Proteomes" id="UP000249016"/>
    </source>
</evidence>
<evidence type="ECO:0000256" key="1">
    <source>
        <dbReference type="SAM" id="Phobius"/>
    </source>
</evidence>
<name>A0A327NCE9_9BACT</name>
<reference evidence="3 4" key="1">
    <citation type="submission" date="2018-06" db="EMBL/GenBank/DDBJ databases">
        <title>Spirosoma sp. HMF3257 Genome sequencing and assembly.</title>
        <authorList>
            <person name="Kang H."/>
            <person name="Cha I."/>
            <person name="Kim H."/>
            <person name="Kang J."/>
            <person name="Joh K."/>
        </authorList>
    </citation>
    <scope>NUCLEOTIDE SEQUENCE [LARGE SCALE GENOMIC DNA]</scope>
    <source>
        <strain evidence="3 4">HMF3257</strain>
    </source>
</reference>
<gene>
    <name evidence="3" type="ORF">HMF3257_38870</name>
</gene>
<protein>
    <recommendedName>
        <fullName evidence="2">Signal transduction histidine kinase subgroup 2 dimerisation and phosphoacceptor domain-containing protein</fullName>
    </recommendedName>
</protein>
<dbReference type="EMBL" id="QLII01000004">
    <property type="protein sequence ID" value="RAI72877.1"/>
    <property type="molecule type" value="Genomic_DNA"/>
</dbReference>
<dbReference type="Gene3D" id="1.25.40.10">
    <property type="entry name" value="Tetratricopeptide repeat domain"/>
    <property type="match status" value="1"/>
</dbReference>
<keyword evidence="4" id="KW-1185">Reference proteome</keyword>
<dbReference type="SUPFAM" id="SSF48452">
    <property type="entry name" value="TPR-like"/>
    <property type="match status" value="1"/>
</dbReference>
<dbReference type="InterPro" id="IPR011495">
    <property type="entry name" value="Sig_transdc_His_kin_sub2_dim/P"/>
</dbReference>
<dbReference type="AlphaFoldDB" id="A0A327NCE9"/>
<keyword evidence="1" id="KW-0812">Transmembrane</keyword>
<dbReference type="Proteomes" id="UP000249016">
    <property type="component" value="Unassembled WGS sequence"/>
</dbReference>
<keyword evidence="1" id="KW-0472">Membrane</keyword>
<dbReference type="Pfam" id="PF07568">
    <property type="entry name" value="HisKA_2"/>
    <property type="match status" value="1"/>
</dbReference>
<sequence>MNRGHQYTLQLTEAINKLKSIESQIIAWHRIAFFLPKEDTTGFTKENCFERITSLYQRLNNIEGVLKTQLYIADVHLAQDKLDQAEREITQILAKYKAIHFPNLHYVYNYLSVINNRKGDYKKCLHYSLLCIESMEKTNDRVDQINLYSRLANIYHELGQEENSISYFKKVFNCPIPNPVDFYTVREAGLFVRELIGQNKSKEAFNFIKSFSKEHPPADNYGKASLARTMAYYYNSIHNHSVAETYTKQMIKLANLLGRYNEIKGDVEYDVGCYYYEKKQFRDAGIHLNKALFEFNYVHALTIIRDIQVMLFKADSSRGNYLTAIKHLNQSQLINNTIFNEAKNKQVQEVQIKYETAKKDLDIRLLKEQGLVQKTQLQQANNLKNVTLVSIVLLLLIVALLCNRYIIKLRNSQRLERHQKEINDKNQSLQSLVNEKEWLLKELHHRVKNNLQLTISLLHTQSKYLSDQGPFGLLNRVNTGCVLWRLSIRNCTAPTAYRRSICPCISGKWSIS</sequence>
<evidence type="ECO:0000313" key="3">
    <source>
        <dbReference type="EMBL" id="RAI72877.1"/>
    </source>
</evidence>
<accession>A0A327NCE9</accession>
<comment type="caution">
    <text evidence="3">The sequence shown here is derived from an EMBL/GenBank/DDBJ whole genome shotgun (WGS) entry which is preliminary data.</text>
</comment>
<feature type="transmembrane region" description="Helical" evidence="1">
    <location>
        <begin position="386"/>
        <end position="407"/>
    </location>
</feature>
<keyword evidence="1" id="KW-1133">Transmembrane helix</keyword>
<organism evidence="3 4">
    <name type="scientific">Spirosoma telluris</name>
    <dbReference type="NCBI Taxonomy" id="2183553"/>
    <lineage>
        <taxon>Bacteria</taxon>
        <taxon>Pseudomonadati</taxon>
        <taxon>Bacteroidota</taxon>
        <taxon>Cytophagia</taxon>
        <taxon>Cytophagales</taxon>
        <taxon>Cytophagaceae</taxon>
        <taxon>Spirosoma</taxon>
    </lineage>
</organism>